<evidence type="ECO:0000256" key="5">
    <source>
        <dbReference type="ARBA" id="ARBA00023186"/>
    </source>
</evidence>
<feature type="compositionally biased region" description="Low complexity" evidence="7">
    <location>
        <begin position="9"/>
        <end position="20"/>
    </location>
</feature>
<dbReference type="OMA" id="SSNCAYI"/>
<evidence type="ECO:0008006" key="10">
    <source>
        <dbReference type="Google" id="ProtNLM"/>
    </source>
</evidence>
<dbReference type="InParanoid" id="F0YGJ3"/>
<dbReference type="PANTHER" id="PTHR12040:SF0">
    <property type="entry name" value="HISTONE CHAPERONE ASF1"/>
    <property type="match status" value="1"/>
</dbReference>
<accession>F0YGJ3</accession>
<evidence type="ECO:0000256" key="1">
    <source>
        <dbReference type="ARBA" id="ARBA00004123"/>
    </source>
</evidence>
<evidence type="ECO:0000256" key="2">
    <source>
        <dbReference type="ARBA" id="ARBA00006051"/>
    </source>
</evidence>
<dbReference type="RefSeq" id="XP_009039523.1">
    <property type="nucleotide sequence ID" value="XM_009041275.1"/>
</dbReference>
<keyword evidence="9" id="KW-1185">Reference proteome</keyword>
<dbReference type="InterPro" id="IPR006818">
    <property type="entry name" value="ASF1-like"/>
</dbReference>
<dbReference type="GO" id="GO:0005634">
    <property type="term" value="C:nucleus"/>
    <property type="evidence" value="ECO:0007669"/>
    <property type="project" value="UniProtKB-SubCell"/>
</dbReference>
<keyword evidence="3" id="KW-0805">Transcription regulation</keyword>
<evidence type="ECO:0000256" key="3">
    <source>
        <dbReference type="ARBA" id="ARBA00023015"/>
    </source>
</evidence>
<reference evidence="8 9" key="1">
    <citation type="journal article" date="2011" name="Proc. Natl. Acad. Sci. U.S.A.">
        <title>Niche of harmful alga Aureococcus anophagefferens revealed through ecogenomics.</title>
        <authorList>
            <person name="Gobler C.J."/>
            <person name="Berry D.L."/>
            <person name="Dyhrman S.T."/>
            <person name="Wilhelm S.W."/>
            <person name="Salamov A."/>
            <person name="Lobanov A.V."/>
            <person name="Zhang Y."/>
            <person name="Collier J.L."/>
            <person name="Wurch L.L."/>
            <person name="Kustka A.B."/>
            <person name="Dill B.D."/>
            <person name="Shah M."/>
            <person name="VerBerkmoes N.C."/>
            <person name="Kuo A."/>
            <person name="Terry A."/>
            <person name="Pangilinan J."/>
            <person name="Lindquist E.A."/>
            <person name="Lucas S."/>
            <person name="Paulsen I.T."/>
            <person name="Hattenrath-Lehmann T.K."/>
            <person name="Talmage S.C."/>
            <person name="Walker E.A."/>
            <person name="Koch F."/>
            <person name="Burson A.M."/>
            <person name="Marcoval M.A."/>
            <person name="Tang Y.Z."/>
            <person name="Lecleir G.R."/>
            <person name="Coyne K.J."/>
            <person name="Berg G.M."/>
            <person name="Bertrand E.M."/>
            <person name="Saito M.A."/>
            <person name="Gladyshev V.N."/>
            <person name="Grigoriev I.V."/>
        </authorList>
    </citation>
    <scope>NUCLEOTIDE SEQUENCE [LARGE SCALE GENOMIC DNA]</scope>
    <source>
        <strain evidence="9">CCMP 1984</strain>
    </source>
</reference>
<protein>
    <recommendedName>
        <fullName evidence="10">Anti-silencing function protein 1</fullName>
    </recommendedName>
</protein>
<dbReference type="GeneID" id="20220874"/>
<dbReference type="eggNOG" id="KOG3265">
    <property type="taxonomic scope" value="Eukaryota"/>
</dbReference>
<dbReference type="Proteomes" id="UP000002729">
    <property type="component" value="Unassembled WGS sequence"/>
</dbReference>
<dbReference type="AlphaFoldDB" id="F0YGJ3"/>
<dbReference type="GO" id="GO:0000785">
    <property type="term" value="C:chromatin"/>
    <property type="evidence" value="ECO:0007669"/>
    <property type="project" value="TreeGrafter"/>
</dbReference>
<dbReference type="GO" id="GO:0006335">
    <property type="term" value="P:DNA replication-dependent chromatin assembly"/>
    <property type="evidence" value="ECO:0007669"/>
    <property type="project" value="TreeGrafter"/>
</dbReference>
<keyword evidence="4" id="KW-0804">Transcription</keyword>
<organism evidence="9">
    <name type="scientific">Aureococcus anophagefferens</name>
    <name type="common">Harmful bloom alga</name>
    <dbReference type="NCBI Taxonomy" id="44056"/>
    <lineage>
        <taxon>Eukaryota</taxon>
        <taxon>Sar</taxon>
        <taxon>Stramenopiles</taxon>
        <taxon>Ochrophyta</taxon>
        <taxon>Pelagophyceae</taxon>
        <taxon>Pelagomonadales</taxon>
        <taxon>Pelagomonadaceae</taxon>
        <taxon>Aureococcus</taxon>
    </lineage>
</organism>
<dbReference type="OrthoDB" id="29755at2759"/>
<dbReference type="FunCoup" id="F0YGJ3">
    <property type="interactions" value="324"/>
</dbReference>
<gene>
    <name evidence="8" type="ORF">AURANDRAFT_30361</name>
</gene>
<dbReference type="InterPro" id="IPR036747">
    <property type="entry name" value="ASF1-like_sf"/>
</dbReference>
<sequence>MPPPPPQQQPQQQRPTQPSPVNVTNVVALANPATFASPLDFEITFECTAALPDDLEWRMVYVGSADDSSYDQLLTEVEVGPVPVGVNKFVLSGDAPNPAAIPPGDLLGVTVVLIACAYRGQEFLRVGYYVSNEAPEHDVPTAQTVTRTVLAENPRVTRVDIDWLAPKPADAYAAPAFSFS</sequence>
<feature type="region of interest" description="Disordered" evidence="7">
    <location>
        <begin position="1"/>
        <end position="20"/>
    </location>
</feature>
<evidence type="ECO:0000256" key="7">
    <source>
        <dbReference type="SAM" id="MobiDB-lite"/>
    </source>
</evidence>
<evidence type="ECO:0000256" key="4">
    <source>
        <dbReference type="ARBA" id="ARBA00023163"/>
    </source>
</evidence>
<keyword evidence="6" id="KW-0539">Nucleus</keyword>
<dbReference type="Gene3D" id="2.60.40.1490">
    <property type="entry name" value="Histone chaperone ASF1-like"/>
    <property type="match status" value="1"/>
</dbReference>
<dbReference type="EMBL" id="GL833139">
    <property type="protein sequence ID" value="EGB05681.1"/>
    <property type="molecule type" value="Genomic_DNA"/>
</dbReference>
<name>F0YGJ3_AURAN</name>
<evidence type="ECO:0000256" key="6">
    <source>
        <dbReference type="ARBA" id="ARBA00023242"/>
    </source>
</evidence>
<dbReference type="PANTHER" id="PTHR12040">
    <property type="entry name" value="ANTI-SILENCING PROTEIN 1"/>
    <property type="match status" value="1"/>
</dbReference>
<evidence type="ECO:0000313" key="8">
    <source>
        <dbReference type="EMBL" id="EGB05681.1"/>
    </source>
</evidence>
<dbReference type="Pfam" id="PF04729">
    <property type="entry name" value="ASF1_hist_chap"/>
    <property type="match status" value="1"/>
</dbReference>
<comment type="similarity">
    <text evidence="2">Belongs to the ASF1 family.</text>
</comment>
<dbReference type="KEGG" id="aaf:AURANDRAFT_30361"/>
<evidence type="ECO:0000313" key="9">
    <source>
        <dbReference type="Proteomes" id="UP000002729"/>
    </source>
</evidence>
<keyword evidence="5" id="KW-0143">Chaperone</keyword>
<dbReference type="GO" id="GO:0042393">
    <property type="term" value="F:histone binding"/>
    <property type="evidence" value="ECO:0007669"/>
    <property type="project" value="TreeGrafter"/>
</dbReference>
<proteinExistence type="inferred from homology"/>
<dbReference type="SUPFAM" id="SSF101546">
    <property type="entry name" value="ASF1-like"/>
    <property type="match status" value="1"/>
</dbReference>
<comment type="subcellular location">
    <subcellularLocation>
        <location evidence="1">Nucleus</location>
    </subcellularLocation>
</comment>